<dbReference type="OMA" id="IDSSYKM"/>
<protein>
    <submittedName>
        <fullName evidence="2">Uncharacterized protein</fullName>
    </submittedName>
</protein>
<dbReference type="AlphaFoldDB" id="A0A8R1I585"/>
<accession>A0A8R1I585</accession>
<dbReference type="EnsemblMetazoa" id="CJA18569.1">
    <property type="protein sequence ID" value="CJA18569.1"/>
    <property type="gene ID" value="WBGene00137772"/>
</dbReference>
<evidence type="ECO:0000313" key="3">
    <source>
        <dbReference type="Proteomes" id="UP000005237"/>
    </source>
</evidence>
<keyword evidence="3" id="KW-1185">Reference proteome</keyword>
<reference evidence="2" key="2">
    <citation type="submission" date="2022-06" db="UniProtKB">
        <authorList>
            <consortium name="EnsemblMetazoa"/>
        </authorList>
    </citation>
    <scope>IDENTIFICATION</scope>
    <source>
        <strain evidence="2">DF5081</strain>
    </source>
</reference>
<proteinExistence type="predicted"/>
<sequence>MSESTKRPSTTTADEIVENEYVNVGRTRSATTTSTASRKEYETLDEFLKRNEYSADSKRDKFKSTQVHSIDSSYKMRKTDLSLQE</sequence>
<feature type="region of interest" description="Disordered" evidence="1">
    <location>
        <begin position="57"/>
        <end position="85"/>
    </location>
</feature>
<organism evidence="2 3">
    <name type="scientific">Caenorhabditis japonica</name>
    <dbReference type="NCBI Taxonomy" id="281687"/>
    <lineage>
        <taxon>Eukaryota</taxon>
        <taxon>Metazoa</taxon>
        <taxon>Ecdysozoa</taxon>
        <taxon>Nematoda</taxon>
        <taxon>Chromadorea</taxon>
        <taxon>Rhabditida</taxon>
        <taxon>Rhabditina</taxon>
        <taxon>Rhabditomorpha</taxon>
        <taxon>Rhabditoidea</taxon>
        <taxon>Rhabditidae</taxon>
        <taxon>Peloderinae</taxon>
        <taxon>Caenorhabditis</taxon>
    </lineage>
</organism>
<dbReference type="Proteomes" id="UP000005237">
    <property type="component" value="Unassembled WGS sequence"/>
</dbReference>
<feature type="region of interest" description="Disordered" evidence="1">
    <location>
        <begin position="1"/>
        <end position="37"/>
    </location>
</feature>
<reference evidence="3" key="1">
    <citation type="submission" date="2010-08" db="EMBL/GenBank/DDBJ databases">
        <authorList>
            <consortium name="Caenorhabditis japonica Sequencing Consortium"/>
            <person name="Wilson R.K."/>
        </authorList>
    </citation>
    <scope>NUCLEOTIDE SEQUENCE [LARGE SCALE GENOMIC DNA]</scope>
    <source>
        <strain evidence="3">DF5081</strain>
    </source>
</reference>
<feature type="compositionally biased region" description="Low complexity" evidence="1">
    <location>
        <begin position="26"/>
        <end position="36"/>
    </location>
</feature>
<name>A0A8R1I585_CAEJA</name>
<evidence type="ECO:0000313" key="2">
    <source>
        <dbReference type="EnsemblMetazoa" id="CJA18569.1"/>
    </source>
</evidence>
<evidence type="ECO:0000256" key="1">
    <source>
        <dbReference type="SAM" id="MobiDB-lite"/>
    </source>
</evidence>